<gene>
    <name evidence="2" type="ORF">J2D73_19355</name>
</gene>
<keyword evidence="3" id="KW-1185">Reference proteome</keyword>
<feature type="region of interest" description="Disordered" evidence="1">
    <location>
        <begin position="247"/>
        <end position="326"/>
    </location>
</feature>
<evidence type="ECO:0000313" key="2">
    <source>
        <dbReference type="EMBL" id="MBO1361944.1"/>
    </source>
</evidence>
<sequence length="531" mass="57123">MPGFDTGASALLGIGQGVVQPETDPWKNFERVLNIARGINELRSSRQTLAAREAIGRHYQEAYDANTGKMSYDRLQSLIEQDPATAWMAPEYSKQLQEQQGRQYGLNESDLKQKTNRMEPFNRAMIPLLSLGDRVQTNDVYRVIKGLHAAGLPADEFIADAQQTMPLMDPAQRSDPRAAGAYGHQLRDWIYSHATRAMSPEVAARYSTPDIQNINTGGEIRPTDENVYTNPGIVGSQIKATLSPAEQMSPQSGVHPDGSGYTITTGDRAAQSGHADLLPQRGSDVFGTGRVPMPDGQAAPQPAAPEMQTSVGTAQQAAAQNAGQGSGNDLHAMYANNAGSAARIFQIQQAQRALEASGGVGPGTEGLQHMKSYLMAMAPGVARTVGFDPAQIASYDEAKKYMTQIAMAQGGAMGSDSRMATAISGNASIHISDLAARDVLKAALGLERMGQAQTSAWSRAGLPESQYDQWDANWKRSVDPRAFVFDELTPEQRGKVLHSIPLKQRSAFLDQVWDAAQSGMIDGERAGLGAH</sequence>
<comment type="caution">
    <text evidence="2">The sequence shown here is derived from an EMBL/GenBank/DDBJ whole genome shotgun (WGS) entry which is preliminary data.</text>
</comment>
<evidence type="ECO:0000313" key="3">
    <source>
        <dbReference type="Proteomes" id="UP000664771"/>
    </source>
</evidence>
<organism evidence="2 3">
    <name type="scientific">Acetobacter sacchari</name>
    <dbReference type="NCBI Taxonomy" id="2661687"/>
    <lineage>
        <taxon>Bacteria</taxon>
        <taxon>Pseudomonadati</taxon>
        <taxon>Pseudomonadota</taxon>
        <taxon>Alphaproteobacteria</taxon>
        <taxon>Acetobacterales</taxon>
        <taxon>Acetobacteraceae</taxon>
        <taxon>Acetobacter</taxon>
    </lineage>
</organism>
<accession>A0ABS3M193</accession>
<evidence type="ECO:0000256" key="1">
    <source>
        <dbReference type="SAM" id="MobiDB-lite"/>
    </source>
</evidence>
<dbReference type="EMBL" id="JAFVMF010000036">
    <property type="protein sequence ID" value="MBO1361944.1"/>
    <property type="molecule type" value="Genomic_DNA"/>
</dbReference>
<dbReference type="Proteomes" id="UP000664771">
    <property type="component" value="Unassembled WGS sequence"/>
</dbReference>
<dbReference type="RefSeq" id="WP_207883986.1">
    <property type="nucleotide sequence ID" value="NZ_JAFVMF010000036.1"/>
</dbReference>
<feature type="compositionally biased region" description="Low complexity" evidence="1">
    <location>
        <begin position="312"/>
        <end position="323"/>
    </location>
</feature>
<name>A0ABS3M193_9PROT</name>
<reference evidence="2 3" key="1">
    <citation type="submission" date="2021-03" db="EMBL/GenBank/DDBJ databases">
        <title>The complete genome sequence of Acetobacter sacchari TBRC 11175.</title>
        <authorList>
            <person name="Charoenyingcharoen P."/>
            <person name="Yukphan P."/>
        </authorList>
    </citation>
    <scope>NUCLEOTIDE SEQUENCE [LARGE SCALE GENOMIC DNA]</scope>
    <source>
        <strain evidence="2 3">TBRC 11175</strain>
    </source>
</reference>
<proteinExistence type="predicted"/>
<protein>
    <submittedName>
        <fullName evidence="2">Uncharacterized protein</fullName>
    </submittedName>
</protein>